<protein>
    <recommendedName>
        <fullName evidence="1">Putative restriction endonuclease domain-containing protein</fullName>
    </recommendedName>
</protein>
<name>A0A225VU12_9STRA</name>
<comment type="caution">
    <text evidence="2">The sequence shown here is derived from an EMBL/GenBank/DDBJ whole genome shotgun (WGS) entry which is preliminary data.</text>
</comment>
<evidence type="ECO:0000259" key="1">
    <source>
        <dbReference type="Pfam" id="PF05685"/>
    </source>
</evidence>
<dbReference type="CDD" id="cd06260">
    <property type="entry name" value="DUF820-like"/>
    <property type="match status" value="1"/>
</dbReference>
<dbReference type="Pfam" id="PF05685">
    <property type="entry name" value="Uma2"/>
    <property type="match status" value="1"/>
</dbReference>
<sequence length="186" mass="21447">MHGFWIYDDYFTPFRNSVPDCCELAAEIASTVGSWATWSGTQSSTLLSKGAFIFDELTRKPTTVRTPDVAFTSYQAQRIVDNFELWKHGGRPYTPTLVVEIDYLSGEHSQLDVLDHKMRNQYFHHGVQLGWLIDPRLECRKMYEYKCNEAGEVYCVDNDQWRDLDGGDVLPGLHISKIGLEMILDW</sequence>
<dbReference type="Gene3D" id="3.90.1570.10">
    <property type="entry name" value="tt1808, chain A"/>
    <property type="match status" value="1"/>
</dbReference>
<dbReference type="SUPFAM" id="SSF52980">
    <property type="entry name" value="Restriction endonuclease-like"/>
    <property type="match status" value="1"/>
</dbReference>
<feature type="domain" description="Putative restriction endonuclease" evidence="1">
    <location>
        <begin position="60"/>
        <end position="143"/>
    </location>
</feature>
<dbReference type="AlphaFoldDB" id="A0A225VU12"/>
<proteinExistence type="predicted"/>
<accession>A0A225VU12</accession>
<reference evidence="3" key="1">
    <citation type="submission" date="2017-03" db="EMBL/GenBank/DDBJ databases">
        <title>Phytopthora megakarya and P. palmivora, two closely related causual agents of cacao black pod achieved similar genome size and gene model numbers by different mechanisms.</title>
        <authorList>
            <person name="Ali S."/>
            <person name="Shao J."/>
            <person name="Larry D.J."/>
            <person name="Kronmiller B."/>
            <person name="Shen D."/>
            <person name="Strem M.D."/>
            <person name="Melnick R.L."/>
            <person name="Guiltinan M.J."/>
            <person name="Tyler B.M."/>
            <person name="Meinhardt L.W."/>
            <person name="Bailey B.A."/>
        </authorList>
    </citation>
    <scope>NUCLEOTIDE SEQUENCE [LARGE SCALE GENOMIC DNA]</scope>
    <source>
        <strain evidence="3">zdho120</strain>
    </source>
</reference>
<dbReference type="InterPro" id="IPR008538">
    <property type="entry name" value="Uma2"/>
</dbReference>
<evidence type="ECO:0000313" key="2">
    <source>
        <dbReference type="EMBL" id="OWZ09031.1"/>
    </source>
</evidence>
<dbReference type="InterPro" id="IPR011335">
    <property type="entry name" value="Restrct_endonuc-II-like"/>
</dbReference>
<organism evidence="2 3">
    <name type="scientific">Phytophthora megakarya</name>
    <dbReference type="NCBI Taxonomy" id="4795"/>
    <lineage>
        <taxon>Eukaryota</taxon>
        <taxon>Sar</taxon>
        <taxon>Stramenopiles</taxon>
        <taxon>Oomycota</taxon>
        <taxon>Peronosporomycetes</taxon>
        <taxon>Peronosporales</taxon>
        <taxon>Peronosporaceae</taxon>
        <taxon>Phytophthora</taxon>
    </lineage>
</organism>
<evidence type="ECO:0000313" key="3">
    <source>
        <dbReference type="Proteomes" id="UP000198211"/>
    </source>
</evidence>
<dbReference type="EMBL" id="NBNE01002936">
    <property type="protein sequence ID" value="OWZ09031.1"/>
    <property type="molecule type" value="Genomic_DNA"/>
</dbReference>
<dbReference type="InterPro" id="IPR012296">
    <property type="entry name" value="Nuclease_put_TT1808"/>
</dbReference>
<dbReference type="Proteomes" id="UP000198211">
    <property type="component" value="Unassembled WGS sequence"/>
</dbReference>
<dbReference type="GO" id="GO:0006281">
    <property type="term" value="P:DNA repair"/>
    <property type="evidence" value="ECO:0007669"/>
    <property type="project" value="UniProtKB-ARBA"/>
</dbReference>
<dbReference type="OrthoDB" id="88517at2759"/>
<keyword evidence="3" id="KW-1185">Reference proteome</keyword>
<gene>
    <name evidence="2" type="ORF">PHMEG_00018327</name>
</gene>